<dbReference type="KEGG" id="erl:AOC36_09945"/>
<dbReference type="AlphaFoldDB" id="A0A0X8H1E0"/>
<sequence>MVCSNSEKIRREAILERAQALFLEHGYDETSIAHIAKTLNIAKGLIYYYFDTKEDILNAVIERKCELQLSMLIDKMDSVDANFNESLVLLIAEYSSFKQKTISTYRKVLQHESRLFAEYHRQYLVKLHDVIEKVVAMGIQEAKLVVKYPLEMVIMVLEGAYRLEFFEKIPLEEKLGLIETALHLNQGELMQAVLRLRHEKVINGGDAVE</sequence>
<dbReference type="Proteomes" id="UP000063781">
    <property type="component" value="Chromosome"/>
</dbReference>
<dbReference type="InterPro" id="IPR050624">
    <property type="entry name" value="HTH-type_Tx_Regulator"/>
</dbReference>
<evidence type="ECO:0000313" key="5">
    <source>
        <dbReference type="Proteomes" id="UP000063781"/>
    </source>
</evidence>
<dbReference type="InterPro" id="IPR023772">
    <property type="entry name" value="DNA-bd_HTH_TetR-type_CS"/>
</dbReference>
<dbReference type="EMBL" id="CP013213">
    <property type="protein sequence ID" value="AMC94282.1"/>
    <property type="molecule type" value="Genomic_DNA"/>
</dbReference>
<dbReference type="PROSITE" id="PS50977">
    <property type="entry name" value="HTH_TETR_2"/>
    <property type="match status" value="1"/>
</dbReference>
<reference evidence="4 5" key="1">
    <citation type="submission" date="2015-10" db="EMBL/GenBank/DDBJ databases">
        <title>Erysipelothrix larvae sp. LV19 isolated from the larval gut of the rhinoceros beetle, Trypoxylus dichotomus.</title>
        <authorList>
            <person name="Lim S."/>
            <person name="Kim B.-C."/>
        </authorList>
    </citation>
    <scope>NUCLEOTIDE SEQUENCE [LARGE SCALE GENOMIC DNA]</scope>
    <source>
        <strain evidence="4 5">LV19</strain>
    </source>
</reference>
<evidence type="ECO:0000259" key="3">
    <source>
        <dbReference type="PROSITE" id="PS50977"/>
    </source>
</evidence>
<name>A0A0X8H1E0_9FIRM</name>
<feature type="domain" description="HTH tetR-type" evidence="3">
    <location>
        <begin position="8"/>
        <end position="68"/>
    </location>
</feature>
<organism evidence="4 5">
    <name type="scientific">Erysipelothrix larvae</name>
    <dbReference type="NCBI Taxonomy" id="1514105"/>
    <lineage>
        <taxon>Bacteria</taxon>
        <taxon>Bacillati</taxon>
        <taxon>Bacillota</taxon>
        <taxon>Erysipelotrichia</taxon>
        <taxon>Erysipelotrichales</taxon>
        <taxon>Erysipelotrichaceae</taxon>
        <taxon>Erysipelothrix</taxon>
    </lineage>
</organism>
<evidence type="ECO:0000256" key="1">
    <source>
        <dbReference type="ARBA" id="ARBA00023125"/>
    </source>
</evidence>
<dbReference type="Pfam" id="PF00440">
    <property type="entry name" value="TetR_N"/>
    <property type="match status" value="1"/>
</dbReference>
<dbReference type="STRING" id="1514105.AOC36_09945"/>
<dbReference type="PANTHER" id="PTHR43479:SF11">
    <property type="entry name" value="ACREF_ENVCD OPERON REPRESSOR-RELATED"/>
    <property type="match status" value="1"/>
</dbReference>
<feature type="DNA-binding region" description="H-T-H motif" evidence="2">
    <location>
        <begin position="31"/>
        <end position="50"/>
    </location>
</feature>
<dbReference type="GO" id="GO:0003677">
    <property type="term" value="F:DNA binding"/>
    <property type="evidence" value="ECO:0007669"/>
    <property type="project" value="UniProtKB-UniRule"/>
</dbReference>
<protein>
    <recommendedName>
        <fullName evidence="3">HTH tetR-type domain-containing protein</fullName>
    </recommendedName>
</protein>
<dbReference type="InterPro" id="IPR001647">
    <property type="entry name" value="HTH_TetR"/>
</dbReference>
<evidence type="ECO:0000313" key="4">
    <source>
        <dbReference type="EMBL" id="AMC94282.1"/>
    </source>
</evidence>
<proteinExistence type="predicted"/>
<dbReference type="PROSITE" id="PS01081">
    <property type="entry name" value="HTH_TETR_1"/>
    <property type="match status" value="1"/>
</dbReference>
<keyword evidence="1 2" id="KW-0238">DNA-binding</keyword>
<dbReference type="PRINTS" id="PR00455">
    <property type="entry name" value="HTHTETR"/>
</dbReference>
<gene>
    <name evidence="4" type="ORF">AOC36_09945</name>
</gene>
<dbReference type="Gene3D" id="1.10.357.10">
    <property type="entry name" value="Tetracycline Repressor, domain 2"/>
    <property type="match status" value="1"/>
</dbReference>
<dbReference type="PANTHER" id="PTHR43479">
    <property type="entry name" value="ACREF/ENVCD OPERON REPRESSOR-RELATED"/>
    <property type="match status" value="1"/>
</dbReference>
<evidence type="ECO:0000256" key="2">
    <source>
        <dbReference type="PROSITE-ProRule" id="PRU00335"/>
    </source>
</evidence>
<dbReference type="InterPro" id="IPR009057">
    <property type="entry name" value="Homeodomain-like_sf"/>
</dbReference>
<accession>A0A0X8H1E0</accession>
<keyword evidence="5" id="KW-1185">Reference proteome</keyword>
<dbReference type="SUPFAM" id="SSF46689">
    <property type="entry name" value="Homeodomain-like"/>
    <property type="match status" value="1"/>
</dbReference>